<feature type="transmembrane region" description="Helical" evidence="1">
    <location>
        <begin position="192"/>
        <end position="212"/>
    </location>
</feature>
<keyword evidence="1" id="KW-0812">Transmembrane</keyword>
<proteinExistence type="predicted"/>
<dbReference type="AlphaFoldDB" id="A0A2P7STF3"/>
<feature type="transmembrane region" description="Helical" evidence="1">
    <location>
        <begin position="155"/>
        <end position="180"/>
    </location>
</feature>
<dbReference type="Proteomes" id="UP000241229">
    <property type="component" value="Unassembled WGS sequence"/>
</dbReference>
<keyword evidence="1" id="KW-0472">Membrane</keyword>
<organism evidence="2 3">
    <name type="scientific">Kumtagia ephedrae</name>
    <dbReference type="NCBI Taxonomy" id="2116701"/>
    <lineage>
        <taxon>Bacteria</taxon>
        <taxon>Pseudomonadati</taxon>
        <taxon>Pseudomonadota</taxon>
        <taxon>Alphaproteobacteria</taxon>
        <taxon>Hyphomicrobiales</taxon>
        <taxon>Phyllobacteriaceae</taxon>
        <taxon>Kumtagia</taxon>
    </lineage>
</organism>
<evidence type="ECO:0000256" key="1">
    <source>
        <dbReference type="SAM" id="Phobius"/>
    </source>
</evidence>
<reference evidence="2 3" key="1">
    <citation type="submission" date="2018-03" db="EMBL/GenBank/DDBJ databases">
        <title>The draft genome of Mesorhizobium sp. 6GN-30.</title>
        <authorList>
            <person name="Liu L."/>
            <person name="Li L."/>
            <person name="Wang T."/>
            <person name="Zhang X."/>
            <person name="Liang L."/>
        </authorList>
    </citation>
    <scope>NUCLEOTIDE SEQUENCE [LARGE SCALE GENOMIC DNA]</scope>
    <source>
        <strain evidence="2 3">6GN30</strain>
    </source>
</reference>
<feature type="transmembrane region" description="Helical" evidence="1">
    <location>
        <begin position="34"/>
        <end position="55"/>
    </location>
</feature>
<keyword evidence="3" id="KW-1185">Reference proteome</keyword>
<comment type="caution">
    <text evidence="2">The sequence shown here is derived from an EMBL/GenBank/DDBJ whole genome shotgun (WGS) entry which is preliminary data.</text>
</comment>
<feature type="transmembrane region" description="Helical" evidence="1">
    <location>
        <begin position="335"/>
        <end position="357"/>
    </location>
</feature>
<evidence type="ECO:0000313" key="3">
    <source>
        <dbReference type="Proteomes" id="UP000241229"/>
    </source>
</evidence>
<gene>
    <name evidence="2" type="ORF">C7I84_01140</name>
</gene>
<feature type="transmembrane region" description="Helical" evidence="1">
    <location>
        <begin position="61"/>
        <end position="85"/>
    </location>
</feature>
<name>A0A2P7STF3_9HYPH</name>
<feature type="transmembrane region" description="Helical" evidence="1">
    <location>
        <begin position="269"/>
        <end position="289"/>
    </location>
</feature>
<evidence type="ECO:0000313" key="2">
    <source>
        <dbReference type="EMBL" id="PSJ65756.1"/>
    </source>
</evidence>
<feature type="transmembrane region" description="Helical" evidence="1">
    <location>
        <begin position="114"/>
        <end position="135"/>
    </location>
</feature>
<dbReference type="EMBL" id="PXYK01000001">
    <property type="protein sequence ID" value="PSJ65756.1"/>
    <property type="molecule type" value="Genomic_DNA"/>
</dbReference>
<accession>A0A2P7STF3</accession>
<protein>
    <submittedName>
        <fullName evidence="2">Uncharacterized protein</fullName>
    </submittedName>
</protein>
<keyword evidence="1" id="KW-1133">Transmembrane helix</keyword>
<sequence length="424" mass="46393">MSISQAFPKSPIARDFVAPLILTLRLFARYWPQLILLAALGLILRDLLLSAAVFAGLRNAMAGMVVLSFVVLSKLAITVLMFQALRPDLPAVRRLGRTGDDDEAAAVRTPRQQAMATVAIAILPFFAYYAAWGFLGDTVREYSRLALSKVPFGESANFLDLLTSQFLLASIGACWIVRWAVKRINSRSPAPLWSFLIVACDATWIFIGLYALSGWKDELFRWIGSGGLFEALPSLQGVSAGLVAPAWAAADFVPVELREPDLWTSAQSLFFYALLPLVWLVMAAIIYGYDAAPAAPKQERPPADTRHATLLGWLRDFLAHFFGDYRSRYMPVLRCVRMALGAGLGPLIALVLGYRLIGWIGAWLWVAATRLIGAHELADWQLIAEPIGLAIGSLADLDGGILLDPLRICLLAAVVERAVAGNRE</sequence>
<dbReference type="OrthoDB" id="3802671at2"/>